<feature type="region of interest" description="Disordered" evidence="1">
    <location>
        <begin position="155"/>
        <end position="211"/>
    </location>
</feature>
<dbReference type="Proteomes" id="UP001305647">
    <property type="component" value="Unassembled WGS sequence"/>
</dbReference>
<reference evidence="2" key="2">
    <citation type="submission" date="2023-05" db="EMBL/GenBank/DDBJ databases">
        <authorList>
            <consortium name="Lawrence Berkeley National Laboratory"/>
            <person name="Steindorff A."/>
            <person name="Hensen N."/>
            <person name="Bonometti L."/>
            <person name="Westerberg I."/>
            <person name="Brannstrom I.O."/>
            <person name="Guillou S."/>
            <person name="Cros-Aarteil S."/>
            <person name="Calhoun S."/>
            <person name="Haridas S."/>
            <person name="Kuo A."/>
            <person name="Mondo S."/>
            <person name="Pangilinan J."/>
            <person name="Riley R."/>
            <person name="Labutti K."/>
            <person name="Andreopoulos B."/>
            <person name="Lipzen A."/>
            <person name="Chen C."/>
            <person name="Yanf M."/>
            <person name="Daum C."/>
            <person name="Ng V."/>
            <person name="Clum A."/>
            <person name="Ohm R."/>
            <person name="Martin F."/>
            <person name="Silar P."/>
            <person name="Natvig D."/>
            <person name="Lalanne C."/>
            <person name="Gautier V."/>
            <person name="Ament-Velasquez S.L."/>
            <person name="Kruys A."/>
            <person name="Hutchinson M.I."/>
            <person name="Powell A.J."/>
            <person name="Barry K."/>
            <person name="Miller A.N."/>
            <person name="Grigoriev I.V."/>
            <person name="Debuchy R."/>
            <person name="Gladieux P."/>
            <person name="Thoren M.H."/>
            <person name="Johannesson H."/>
        </authorList>
    </citation>
    <scope>NUCLEOTIDE SEQUENCE</scope>
    <source>
        <strain evidence="2">CBS 757.83</strain>
    </source>
</reference>
<protein>
    <submittedName>
        <fullName evidence="2">Uncharacterized protein</fullName>
    </submittedName>
</protein>
<accession>A0AAN6SZE9</accession>
<sequence length="211" mass="24041">MRHDFLYSARTHSTLVSPTRHFRTPDPRDNPRPCCHSHHATGVRATGSRSPDRDPIASPRAGPVCLPWPPHQKQDCIRYNKQLALRLEGLLYSMKLRFNMRGEAAENYPLDLPRPRYKYMRSTGGRPKHGWSRWKRPFHGLLRRVGNRPRRIWVKDGLDSANPSASLDKRGQGNGPQLPARLHRRSRAQGSAEREPLAGNSNPGEEVAEGR</sequence>
<evidence type="ECO:0000313" key="2">
    <source>
        <dbReference type="EMBL" id="KAK4099103.1"/>
    </source>
</evidence>
<dbReference type="EMBL" id="MU863652">
    <property type="protein sequence ID" value="KAK4099103.1"/>
    <property type="molecule type" value="Genomic_DNA"/>
</dbReference>
<proteinExistence type="predicted"/>
<keyword evidence="3" id="KW-1185">Reference proteome</keyword>
<name>A0AAN6SZE9_9PEZI</name>
<evidence type="ECO:0000256" key="1">
    <source>
        <dbReference type="SAM" id="MobiDB-lite"/>
    </source>
</evidence>
<feature type="region of interest" description="Disordered" evidence="1">
    <location>
        <begin position="18"/>
        <end position="63"/>
    </location>
</feature>
<comment type="caution">
    <text evidence="2">The sequence shown here is derived from an EMBL/GenBank/DDBJ whole genome shotgun (WGS) entry which is preliminary data.</text>
</comment>
<dbReference type="AlphaFoldDB" id="A0AAN6SZE9"/>
<evidence type="ECO:0000313" key="3">
    <source>
        <dbReference type="Proteomes" id="UP001305647"/>
    </source>
</evidence>
<organism evidence="2 3">
    <name type="scientific">Parathielavia hyrcaniae</name>
    <dbReference type="NCBI Taxonomy" id="113614"/>
    <lineage>
        <taxon>Eukaryota</taxon>
        <taxon>Fungi</taxon>
        <taxon>Dikarya</taxon>
        <taxon>Ascomycota</taxon>
        <taxon>Pezizomycotina</taxon>
        <taxon>Sordariomycetes</taxon>
        <taxon>Sordariomycetidae</taxon>
        <taxon>Sordariales</taxon>
        <taxon>Chaetomiaceae</taxon>
        <taxon>Parathielavia</taxon>
    </lineage>
</organism>
<gene>
    <name evidence="2" type="ORF">N658DRAFT_173753</name>
</gene>
<reference evidence="2" key="1">
    <citation type="journal article" date="2023" name="Mol. Phylogenet. Evol.">
        <title>Genome-scale phylogeny and comparative genomics of the fungal order Sordariales.</title>
        <authorList>
            <person name="Hensen N."/>
            <person name="Bonometti L."/>
            <person name="Westerberg I."/>
            <person name="Brannstrom I.O."/>
            <person name="Guillou S."/>
            <person name="Cros-Aarteil S."/>
            <person name="Calhoun S."/>
            <person name="Haridas S."/>
            <person name="Kuo A."/>
            <person name="Mondo S."/>
            <person name="Pangilinan J."/>
            <person name="Riley R."/>
            <person name="LaButti K."/>
            <person name="Andreopoulos B."/>
            <person name="Lipzen A."/>
            <person name="Chen C."/>
            <person name="Yan M."/>
            <person name="Daum C."/>
            <person name="Ng V."/>
            <person name="Clum A."/>
            <person name="Steindorff A."/>
            <person name="Ohm R.A."/>
            <person name="Martin F."/>
            <person name="Silar P."/>
            <person name="Natvig D.O."/>
            <person name="Lalanne C."/>
            <person name="Gautier V."/>
            <person name="Ament-Velasquez S.L."/>
            <person name="Kruys A."/>
            <person name="Hutchinson M.I."/>
            <person name="Powell A.J."/>
            <person name="Barry K."/>
            <person name="Miller A.N."/>
            <person name="Grigoriev I.V."/>
            <person name="Debuchy R."/>
            <person name="Gladieux P."/>
            <person name="Hiltunen Thoren M."/>
            <person name="Johannesson H."/>
        </authorList>
    </citation>
    <scope>NUCLEOTIDE SEQUENCE</scope>
    <source>
        <strain evidence="2">CBS 757.83</strain>
    </source>
</reference>